<name>A0A2H1W382_SPOFR</name>
<dbReference type="AlphaFoldDB" id="A0A2H1W382"/>
<evidence type="ECO:0000313" key="1">
    <source>
        <dbReference type="EMBL" id="SOQ47508.1"/>
    </source>
</evidence>
<gene>
    <name evidence="1" type="ORF">SFRICE_021080</name>
</gene>
<reference evidence="1" key="1">
    <citation type="submission" date="2016-07" db="EMBL/GenBank/DDBJ databases">
        <authorList>
            <person name="Bretaudeau A."/>
        </authorList>
    </citation>
    <scope>NUCLEOTIDE SEQUENCE</scope>
    <source>
        <strain evidence="1">Rice</strain>
        <tissue evidence="1">Whole body</tissue>
    </source>
</reference>
<proteinExistence type="predicted"/>
<dbReference type="EMBL" id="ODYU01006027">
    <property type="protein sequence ID" value="SOQ47508.1"/>
    <property type="molecule type" value="Genomic_DNA"/>
</dbReference>
<accession>A0A2H1W382</accession>
<protein>
    <submittedName>
        <fullName evidence="1">SFRICE_021080</fullName>
    </submittedName>
</protein>
<sequence length="126" mass="14240">MYELFEKSSTSFNSYRDSLLCRGCVYKHTSSRNLTQQKELLRAGIEPARRFPAAAPTVQSLLISSVREILNNFKISYGTKLSFIDILTIGCRHQERIALRSPFHTGPPTRRAPLHGFLLFATPGNL</sequence>
<organism evidence="1">
    <name type="scientific">Spodoptera frugiperda</name>
    <name type="common">Fall armyworm</name>
    <dbReference type="NCBI Taxonomy" id="7108"/>
    <lineage>
        <taxon>Eukaryota</taxon>
        <taxon>Metazoa</taxon>
        <taxon>Ecdysozoa</taxon>
        <taxon>Arthropoda</taxon>
        <taxon>Hexapoda</taxon>
        <taxon>Insecta</taxon>
        <taxon>Pterygota</taxon>
        <taxon>Neoptera</taxon>
        <taxon>Endopterygota</taxon>
        <taxon>Lepidoptera</taxon>
        <taxon>Glossata</taxon>
        <taxon>Ditrysia</taxon>
        <taxon>Noctuoidea</taxon>
        <taxon>Noctuidae</taxon>
        <taxon>Amphipyrinae</taxon>
        <taxon>Spodoptera</taxon>
    </lineage>
</organism>